<dbReference type="InterPro" id="IPR043132">
    <property type="entry name" value="BCAT-like_C"/>
</dbReference>
<reference evidence="6 7" key="1">
    <citation type="submission" date="2016-10" db="EMBL/GenBank/DDBJ databases">
        <authorList>
            <person name="Varghese N."/>
            <person name="Submissions S."/>
        </authorList>
    </citation>
    <scope>NUCLEOTIDE SEQUENCE [LARGE SCALE GENOMIC DNA]</scope>
    <source>
        <strain evidence="6 7">DSM 13796</strain>
    </source>
</reference>
<proteinExistence type="inferred from homology"/>
<gene>
    <name evidence="6" type="ORF">SAMN02745910_04725</name>
</gene>
<comment type="caution">
    <text evidence="6">The sequence shown here is derived from an EMBL/GenBank/DDBJ whole genome shotgun (WGS) entry which is preliminary data.</text>
</comment>
<keyword evidence="7" id="KW-1185">Reference proteome</keyword>
<evidence type="ECO:0000256" key="5">
    <source>
        <dbReference type="RuleBase" id="RU004516"/>
    </source>
</evidence>
<comment type="similarity">
    <text evidence="2 4">Belongs to the class-IV pyridoxal-phosphate-dependent aminotransferase family.</text>
</comment>
<dbReference type="GO" id="GO:0016829">
    <property type="term" value="F:lyase activity"/>
    <property type="evidence" value="ECO:0007669"/>
    <property type="project" value="UniProtKB-KW"/>
</dbReference>
<dbReference type="Pfam" id="PF01063">
    <property type="entry name" value="Aminotran_4"/>
    <property type="match status" value="1"/>
</dbReference>
<dbReference type="GeneID" id="93713244"/>
<protein>
    <submittedName>
        <fullName evidence="6">4-amino-4-deoxychorismate lyase</fullName>
    </submittedName>
</protein>
<dbReference type="InterPro" id="IPR043131">
    <property type="entry name" value="BCAT-like_N"/>
</dbReference>
<dbReference type="RefSeq" id="WP_061803158.1">
    <property type="nucleotide sequence ID" value="NZ_FOXX01000020.1"/>
</dbReference>
<evidence type="ECO:0000313" key="6">
    <source>
        <dbReference type="EMBL" id="SFQ86928.1"/>
    </source>
</evidence>
<comment type="cofactor">
    <cofactor evidence="1 5">
        <name>pyridoxal 5'-phosphate</name>
        <dbReference type="ChEBI" id="CHEBI:597326"/>
    </cofactor>
</comment>
<dbReference type="NCBIfam" id="NF005800">
    <property type="entry name" value="PRK07650.1"/>
    <property type="match status" value="1"/>
</dbReference>
<accession>A0A1I6C164</accession>
<evidence type="ECO:0000313" key="7">
    <source>
        <dbReference type="Proteomes" id="UP000182762"/>
    </source>
</evidence>
<dbReference type="Proteomes" id="UP000182762">
    <property type="component" value="Unassembled WGS sequence"/>
</dbReference>
<dbReference type="InterPro" id="IPR036038">
    <property type="entry name" value="Aminotransferase-like"/>
</dbReference>
<dbReference type="Gene3D" id="3.30.470.10">
    <property type="match status" value="1"/>
</dbReference>
<dbReference type="InterPro" id="IPR050571">
    <property type="entry name" value="Class-IV_PLP-Dep_Aminotrnsfr"/>
</dbReference>
<evidence type="ECO:0000256" key="3">
    <source>
        <dbReference type="ARBA" id="ARBA00022898"/>
    </source>
</evidence>
<dbReference type="EMBL" id="FOXX01000020">
    <property type="protein sequence ID" value="SFQ86928.1"/>
    <property type="molecule type" value="Genomic_DNA"/>
</dbReference>
<sequence length="286" mass="32904">MHIFLNNKLVQKQEAMISPYDHGFLYGLGVFETLRLYDGHPFLLDDHLERLENGLKELNIKWRYSKKDVLSWFKDLSHKNNLQNAYIRLNISAGVDDLGLSTDMYEEPTIIVYMKELTKNPLLVKEGVILRTRRNTPEGNYRLKSHHYLNNVLAKRELSSVKQEGIFLTEDGDIAEGIVSNLFFVKNGAVYTPSLKTGILGGVTRQFVMALLTSLSIPVHEGFFSLEDLLESDEVFMTNSIQEIFSISNIGDRRYQYGESSLASVLRNHYKHMTQTSWSYKDIGRK</sequence>
<dbReference type="Gene3D" id="3.20.10.10">
    <property type="entry name" value="D-amino Acid Aminotransferase, subunit A, domain 2"/>
    <property type="match status" value="1"/>
</dbReference>
<organism evidence="6 7">
    <name type="scientific">Priestia endophytica DSM 13796</name>
    <dbReference type="NCBI Taxonomy" id="1121089"/>
    <lineage>
        <taxon>Bacteria</taxon>
        <taxon>Bacillati</taxon>
        <taxon>Bacillota</taxon>
        <taxon>Bacilli</taxon>
        <taxon>Bacillales</taxon>
        <taxon>Bacillaceae</taxon>
        <taxon>Priestia</taxon>
    </lineage>
</organism>
<dbReference type="InterPro" id="IPR018300">
    <property type="entry name" value="Aminotrans_IV_CS"/>
</dbReference>
<dbReference type="SUPFAM" id="SSF56752">
    <property type="entry name" value="D-aminoacid aminotransferase-like PLP-dependent enzymes"/>
    <property type="match status" value="1"/>
</dbReference>
<evidence type="ECO:0000256" key="1">
    <source>
        <dbReference type="ARBA" id="ARBA00001933"/>
    </source>
</evidence>
<dbReference type="PROSITE" id="PS00770">
    <property type="entry name" value="AA_TRANSFER_CLASS_4"/>
    <property type="match status" value="1"/>
</dbReference>
<keyword evidence="3 5" id="KW-0663">Pyridoxal phosphate</keyword>
<name>A0A1I6C164_9BACI</name>
<evidence type="ECO:0000256" key="4">
    <source>
        <dbReference type="RuleBase" id="RU004106"/>
    </source>
</evidence>
<dbReference type="PANTHER" id="PTHR42743">
    <property type="entry name" value="AMINO-ACID AMINOTRANSFERASE"/>
    <property type="match status" value="1"/>
</dbReference>
<dbReference type="InterPro" id="IPR001544">
    <property type="entry name" value="Aminotrans_IV"/>
</dbReference>
<keyword evidence="6" id="KW-0456">Lyase</keyword>
<dbReference type="CDD" id="cd00449">
    <property type="entry name" value="PLPDE_IV"/>
    <property type="match status" value="1"/>
</dbReference>
<evidence type="ECO:0000256" key="2">
    <source>
        <dbReference type="ARBA" id="ARBA00009320"/>
    </source>
</evidence>
<dbReference type="PANTHER" id="PTHR42743:SF11">
    <property type="entry name" value="AMINODEOXYCHORISMATE LYASE"/>
    <property type="match status" value="1"/>
</dbReference>